<accession>A0ABX1VLD7</accession>
<evidence type="ECO:0000256" key="1">
    <source>
        <dbReference type="SAM" id="Phobius"/>
    </source>
</evidence>
<sequence>MDESRPEPIAEESAAGGAGFDLALGIVGAVVGAVVGVWVFGLIARQGFLAVFLPGALTGLGCGALSGRRSVLLAVISGALGTLAGAVAEWRLAPFKEDDSLGFFLTHLNDLRPFTLGMIVLGGAMAAWFGLGRRGGAGLRRTAVARGR</sequence>
<keyword evidence="3" id="KW-1185">Reference proteome</keyword>
<keyword evidence="1" id="KW-0812">Transmembrane</keyword>
<feature type="transmembrane region" description="Helical" evidence="1">
    <location>
        <begin position="113"/>
        <end position="131"/>
    </location>
</feature>
<keyword evidence="1" id="KW-0472">Membrane</keyword>
<feature type="transmembrane region" description="Helical" evidence="1">
    <location>
        <begin position="47"/>
        <end position="65"/>
    </location>
</feature>
<name>A0ABX1VLD7_9PLAN</name>
<reference evidence="2 3" key="1">
    <citation type="journal article" date="2020" name="Syst. Appl. Microbiol.">
        <title>Alienimonas chondri sp. nov., a novel planctomycete isolated from the biofilm of the red alga Chondrus crispus.</title>
        <authorList>
            <person name="Vitorino I."/>
            <person name="Albuquerque L."/>
            <person name="Wiegand S."/>
            <person name="Kallscheuer N."/>
            <person name="da Costa M.S."/>
            <person name="Lobo-da-Cunha A."/>
            <person name="Jogler C."/>
            <person name="Lage O.M."/>
        </authorList>
    </citation>
    <scope>NUCLEOTIDE SEQUENCE [LARGE SCALE GENOMIC DNA]</scope>
    <source>
        <strain evidence="2 3">LzC2</strain>
    </source>
</reference>
<dbReference type="Proteomes" id="UP000609651">
    <property type="component" value="Unassembled WGS sequence"/>
</dbReference>
<dbReference type="EMBL" id="WTPX01000311">
    <property type="protein sequence ID" value="NNJ28130.1"/>
    <property type="molecule type" value="Genomic_DNA"/>
</dbReference>
<organism evidence="2 3">
    <name type="scientific">Alienimonas chondri</name>
    <dbReference type="NCBI Taxonomy" id="2681879"/>
    <lineage>
        <taxon>Bacteria</taxon>
        <taxon>Pseudomonadati</taxon>
        <taxon>Planctomycetota</taxon>
        <taxon>Planctomycetia</taxon>
        <taxon>Planctomycetales</taxon>
        <taxon>Planctomycetaceae</taxon>
        <taxon>Alienimonas</taxon>
    </lineage>
</organism>
<evidence type="ECO:0000313" key="2">
    <source>
        <dbReference type="EMBL" id="NNJ28130.1"/>
    </source>
</evidence>
<proteinExistence type="predicted"/>
<feature type="transmembrane region" description="Helical" evidence="1">
    <location>
        <begin position="72"/>
        <end position="93"/>
    </location>
</feature>
<keyword evidence="1" id="KW-1133">Transmembrane helix</keyword>
<feature type="transmembrane region" description="Helical" evidence="1">
    <location>
        <begin position="20"/>
        <end position="41"/>
    </location>
</feature>
<gene>
    <name evidence="2" type="ORF">LzC2_42410</name>
</gene>
<evidence type="ECO:0000313" key="3">
    <source>
        <dbReference type="Proteomes" id="UP000609651"/>
    </source>
</evidence>
<protein>
    <submittedName>
        <fullName evidence="2">Uncharacterized protein</fullName>
    </submittedName>
</protein>
<comment type="caution">
    <text evidence="2">The sequence shown here is derived from an EMBL/GenBank/DDBJ whole genome shotgun (WGS) entry which is preliminary data.</text>
</comment>